<evidence type="ECO:0000313" key="2">
    <source>
        <dbReference type="EMBL" id="KFB38262.1"/>
    </source>
</evidence>
<keyword evidence="4" id="KW-1185">Reference proteome</keyword>
<dbReference type="Proteomes" id="UP000030765">
    <property type="component" value="Unassembled WGS sequence"/>
</dbReference>
<dbReference type="EnsemblMetazoa" id="ASIC005582-RA">
    <property type="protein sequence ID" value="ASIC005582-PA"/>
    <property type="gene ID" value="ASIC005582"/>
</dbReference>
<protein>
    <submittedName>
        <fullName evidence="2 3">Uncharacterized protein</fullName>
    </submittedName>
</protein>
<reference evidence="2 4" key="1">
    <citation type="journal article" date="2014" name="BMC Genomics">
        <title>Genome sequence of Anopheles sinensis provides insight into genetics basis of mosquito competence for malaria parasites.</title>
        <authorList>
            <person name="Zhou D."/>
            <person name="Zhang D."/>
            <person name="Ding G."/>
            <person name="Shi L."/>
            <person name="Hou Q."/>
            <person name="Ye Y."/>
            <person name="Xu Y."/>
            <person name="Zhou H."/>
            <person name="Xiong C."/>
            <person name="Li S."/>
            <person name="Yu J."/>
            <person name="Hong S."/>
            <person name="Yu X."/>
            <person name="Zou P."/>
            <person name="Chen C."/>
            <person name="Chang X."/>
            <person name="Wang W."/>
            <person name="Lv Y."/>
            <person name="Sun Y."/>
            <person name="Ma L."/>
            <person name="Shen B."/>
            <person name="Zhu C."/>
        </authorList>
    </citation>
    <scope>NUCLEOTIDE SEQUENCE [LARGE SCALE GENOMIC DNA]</scope>
</reference>
<accession>A0A084VJW8</accession>
<sequence length="70" mass="7256">MIAKAATATTAPASPSKIMLAERPFNATRNCCSPGALIAARPQIRQAMHHSNNSSSAQGSPGKKVAPLDR</sequence>
<gene>
    <name evidence="2" type="ORF">ZHAS_00005582</name>
</gene>
<organism evidence="2">
    <name type="scientific">Anopheles sinensis</name>
    <name type="common">Mosquito</name>
    <dbReference type="NCBI Taxonomy" id="74873"/>
    <lineage>
        <taxon>Eukaryota</taxon>
        <taxon>Metazoa</taxon>
        <taxon>Ecdysozoa</taxon>
        <taxon>Arthropoda</taxon>
        <taxon>Hexapoda</taxon>
        <taxon>Insecta</taxon>
        <taxon>Pterygota</taxon>
        <taxon>Neoptera</taxon>
        <taxon>Endopterygota</taxon>
        <taxon>Diptera</taxon>
        <taxon>Nematocera</taxon>
        <taxon>Culicoidea</taxon>
        <taxon>Culicidae</taxon>
        <taxon>Anophelinae</taxon>
        <taxon>Anopheles</taxon>
    </lineage>
</organism>
<dbReference type="EMBL" id="KE524908">
    <property type="protein sequence ID" value="KFB38262.1"/>
    <property type="molecule type" value="Genomic_DNA"/>
</dbReference>
<evidence type="ECO:0000313" key="4">
    <source>
        <dbReference type="Proteomes" id="UP000030765"/>
    </source>
</evidence>
<dbReference type="VEuPathDB" id="VectorBase:ASIC005582"/>
<feature type="compositionally biased region" description="Polar residues" evidence="1">
    <location>
        <begin position="49"/>
        <end position="59"/>
    </location>
</feature>
<evidence type="ECO:0000313" key="3">
    <source>
        <dbReference type="EnsemblMetazoa" id="ASIC005582-PA"/>
    </source>
</evidence>
<name>A0A084VJW8_ANOSI</name>
<reference evidence="3" key="2">
    <citation type="submission" date="2020-05" db="UniProtKB">
        <authorList>
            <consortium name="EnsemblMetazoa"/>
        </authorList>
    </citation>
    <scope>IDENTIFICATION</scope>
</reference>
<dbReference type="EMBL" id="ATLV01013909">
    <property type="status" value="NOT_ANNOTATED_CDS"/>
    <property type="molecule type" value="Genomic_DNA"/>
</dbReference>
<evidence type="ECO:0000256" key="1">
    <source>
        <dbReference type="SAM" id="MobiDB-lite"/>
    </source>
</evidence>
<dbReference type="AlphaFoldDB" id="A0A084VJW8"/>
<proteinExistence type="predicted"/>
<feature type="region of interest" description="Disordered" evidence="1">
    <location>
        <begin position="42"/>
        <end position="70"/>
    </location>
</feature>